<accession>A0A4S4KSP1</accession>
<reference evidence="1 2" key="1">
    <citation type="submission" date="2019-02" db="EMBL/GenBank/DDBJ databases">
        <title>Genome sequencing of the rare red list fungi Phlebia centrifuga.</title>
        <authorList>
            <person name="Buettner E."/>
            <person name="Kellner H."/>
        </authorList>
    </citation>
    <scope>NUCLEOTIDE SEQUENCE [LARGE SCALE GENOMIC DNA]</scope>
    <source>
        <strain evidence="1 2">DSM 108282</strain>
    </source>
</reference>
<dbReference type="AlphaFoldDB" id="A0A4S4KSP1"/>
<evidence type="ECO:0000313" key="1">
    <source>
        <dbReference type="EMBL" id="THH01417.1"/>
    </source>
</evidence>
<sequence>MAPARSSNISWVKAQSGAIDIPDRNLSANDHRSVWFRHQTALESGSRNGSKIITSVRISPPSPSSHELNFEVVKAAVRQLRFDHPAIASEFGWSAQPPAPEHAVFAYEVPDSESDIDTWLSKVVFDRTSVLLASNGDMKKAVETITYDLGNPDSNGGPIFILQYIPAPSHNGQHSLVFFLNHSVFDAIGAFQIMDLCLSKIADSLSTGGKRRPLLWGEETSRLPPALAESARMPSTADKMPEDEVIIQNIKDSLHSLQNTHWHKLPIPHPHSPPSATGVVTRIVSPDVLSTLRTTARAHGCTIFSILWAAMALSSVRVRSPDDTTNVTLPFFHSPIDIRPLACDDRYDRAQWMVRLSLGFNAYVADDLGRFVRSESNGNGDDSQQLAEDVTPSKWYPILSSIGVMDKYLARSHPIATGGQLTVDSPRLSPTFCSAFMGGCLALHAFTWEGELMLAFSFPEGVMGSAQDQAIALNEGRDGDAIGLQFINEFMNILDVTSQSK</sequence>
<dbReference type="Gene3D" id="3.30.559.10">
    <property type="entry name" value="Chloramphenicol acetyltransferase-like domain"/>
    <property type="match status" value="1"/>
</dbReference>
<dbReference type="PANTHER" id="PTHR42034">
    <property type="entry name" value="CHROMOSOME 7, WHOLE GENOME SHOTGUN SEQUENCE-RELATED"/>
    <property type="match status" value="1"/>
</dbReference>
<evidence type="ECO:0000313" key="2">
    <source>
        <dbReference type="Proteomes" id="UP000309038"/>
    </source>
</evidence>
<dbReference type="PANTHER" id="PTHR42034:SF1">
    <property type="entry name" value="CONDENSATION DOMAIN-CONTAINING PROTEIN"/>
    <property type="match status" value="1"/>
</dbReference>
<comment type="caution">
    <text evidence="1">The sequence shown here is derived from an EMBL/GenBank/DDBJ whole genome shotgun (WGS) entry which is preliminary data.</text>
</comment>
<protein>
    <recommendedName>
        <fullName evidence="3">Alcohol acetyltransferase</fullName>
    </recommendedName>
</protein>
<name>A0A4S4KSP1_9APHY</name>
<dbReference type="SUPFAM" id="SSF52777">
    <property type="entry name" value="CoA-dependent acyltransferases"/>
    <property type="match status" value="1"/>
</dbReference>
<dbReference type="Proteomes" id="UP000309038">
    <property type="component" value="Unassembled WGS sequence"/>
</dbReference>
<organism evidence="1 2">
    <name type="scientific">Hermanssonia centrifuga</name>
    <dbReference type="NCBI Taxonomy" id="98765"/>
    <lineage>
        <taxon>Eukaryota</taxon>
        <taxon>Fungi</taxon>
        <taxon>Dikarya</taxon>
        <taxon>Basidiomycota</taxon>
        <taxon>Agaricomycotina</taxon>
        <taxon>Agaricomycetes</taxon>
        <taxon>Polyporales</taxon>
        <taxon>Meruliaceae</taxon>
        <taxon>Hermanssonia</taxon>
    </lineage>
</organism>
<proteinExistence type="predicted"/>
<keyword evidence="2" id="KW-1185">Reference proteome</keyword>
<gene>
    <name evidence="1" type="ORF">EW026_g1263</name>
</gene>
<evidence type="ECO:0008006" key="3">
    <source>
        <dbReference type="Google" id="ProtNLM"/>
    </source>
</evidence>
<dbReference type="InterPro" id="IPR023213">
    <property type="entry name" value="CAT-like_dom_sf"/>
</dbReference>
<dbReference type="EMBL" id="SGPJ01000024">
    <property type="protein sequence ID" value="THH01417.1"/>
    <property type="molecule type" value="Genomic_DNA"/>
</dbReference>